<comment type="similarity">
    <text evidence="7">Belongs to the binding-protein-dependent transport system permease family.</text>
</comment>
<keyword evidence="6 7" id="KW-0472">Membrane</keyword>
<organism evidence="9 10">
    <name type="scientific">Thermospira aquatica</name>
    <dbReference type="NCBI Taxonomy" id="2828656"/>
    <lineage>
        <taxon>Bacteria</taxon>
        <taxon>Pseudomonadati</taxon>
        <taxon>Spirochaetota</taxon>
        <taxon>Spirochaetia</taxon>
        <taxon>Brevinematales</taxon>
        <taxon>Thermospiraceae</taxon>
        <taxon>Thermospira</taxon>
    </lineage>
</organism>
<keyword evidence="5 7" id="KW-1133">Transmembrane helix</keyword>
<evidence type="ECO:0000313" key="9">
    <source>
        <dbReference type="EMBL" id="URA09581.1"/>
    </source>
</evidence>
<evidence type="ECO:0000256" key="5">
    <source>
        <dbReference type="ARBA" id="ARBA00022989"/>
    </source>
</evidence>
<protein>
    <submittedName>
        <fullName evidence="9">ABC transporter permease subunit</fullName>
    </submittedName>
</protein>
<keyword evidence="2 7" id="KW-0813">Transport</keyword>
<dbReference type="CDD" id="cd06261">
    <property type="entry name" value="TM_PBP2"/>
    <property type="match status" value="1"/>
</dbReference>
<evidence type="ECO:0000256" key="6">
    <source>
        <dbReference type="ARBA" id="ARBA00023136"/>
    </source>
</evidence>
<evidence type="ECO:0000256" key="1">
    <source>
        <dbReference type="ARBA" id="ARBA00004651"/>
    </source>
</evidence>
<evidence type="ECO:0000256" key="2">
    <source>
        <dbReference type="ARBA" id="ARBA00022448"/>
    </source>
</evidence>
<dbReference type="PROSITE" id="PS50928">
    <property type="entry name" value="ABC_TM1"/>
    <property type="match status" value="1"/>
</dbReference>
<proteinExistence type="inferred from homology"/>
<dbReference type="InterPro" id="IPR035906">
    <property type="entry name" value="MetI-like_sf"/>
</dbReference>
<evidence type="ECO:0000313" key="10">
    <source>
        <dbReference type="Proteomes" id="UP001056539"/>
    </source>
</evidence>
<dbReference type="Gene3D" id="1.10.3720.10">
    <property type="entry name" value="MetI-like"/>
    <property type="match status" value="1"/>
</dbReference>
<gene>
    <name evidence="9" type="ORF">KDW03_08805</name>
</gene>
<accession>A0AAX3BBU2</accession>
<dbReference type="PANTHER" id="PTHR30151">
    <property type="entry name" value="ALKANE SULFONATE ABC TRANSPORTER-RELATED, MEMBRANE SUBUNIT"/>
    <property type="match status" value="1"/>
</dbReference>
<dbReference type="Pfam" id="PF00528">
    <property type="entry name" value="BPD_transp_1"/>
    <property type="match status" value="1"/>
</dbReference>
<reference evidence="9" key="1">
    <citation type="submission" date="2021-04" db="EMBL/GenBank/DDBJ databases">
        <authorList>
            <person name="Postec A."/>
        </authorList>
    </citation>
    <scope>NUCLEOTIDE SEQUENCE</scope>
    <source>
        <strain evidence="9">F1F22</strain>
    </source>
</reference>
<keyword evidence="10" id="KW-1185">Reference proteome</keyword>
<dbReference type="EMBL" id="CP073355">
    <property type="protein sequence ID" value="URA09581.1"/>
    <property type="molecule type" value="Genomic_DNA"/>
</dbReference>
<evidence type="ECO:0000256" key="3">
    <source>
        <dbReference type="ARBA" id="ARBA00022475"/>
    </source>
</evidence>
<feature type="transmembrane region" description="Helical" evidence="7">
    <location>
        <begin position="122"/>
        <end position="143"/>
    </location>
</feature>
<keyword evidence="4 7" id="KW-0812">Transmembrane</keyword>
<dbReference type="KEGG" id="taqu:KDW03_08805"/>
<dbReference type="GO" id="GO:0055085">
    <property type="term" value="P:transmembrane transport"/>
    <property type="evidence" value="ECO:0007669"/>
    <property type="project" value="InterPro"/>
</dbReference>
<feature type="transmembrane region" description="Helical" evidence="7">
    <location>
        <begin position="96"/>
        <end position="116"/>
    </location>
</feature>
<keyword evidence="3" id="KW-1003">Cell membrane</keyword>
<dbReference type="SUPFAM" id="SSF161098">
    <property type="entry name" value="MetI-like"/>
    <property type="match status" value="1"/>
</dbReference>
<dbReference type="InterPro" id="IPR000515">
    <property type="entry name" value="MetI-like"/>
</dbReference>
<evidence type="ECO:0000256" key="4">
    <source>
        <dbReference type="ARBA" id="ARBA00022692"/>
    </source>
</evidence>
<feature type="domain" description="ABC transmembrane type-1" evidence="8">
    <location>
        <begin position="58"/>
        <end position="238"/>
    </location>
</feature>
<reference evidence="9" key="2">
    <citation type="submission" date="2022-06" db="EMBL/GenBank/DDBJ databases">
        <title>Thermospira aquatica gen. nov., sp. nov.</title>
        <authorList>
            <person name="Ben Ali Gam Z."/>
            <person name="Labat M."/>
        </authorList>
    </citation>
    <scope>NUCLEOTIDE SEQUENCE</scope>
    <source>
        <strain evidence="9">F1F22</strain>
    </source>
</reference>
<dbReference type="PANTHER" id="PTHR30151:SF0">
    <property type="entry name" value="ABC TRANSPORTER PERMEASE PROTEIN MJ0413-RELATED"/>
    <property type="match status" value="1"/>
</dbReference>
<name>A0AAX3BBU2_9SPIR</name>
<evidence type="ECO:0000256" key="7">
    <source>
        <dbReference type="RuleBase" id="RU363032"/>
    </source>
</evidence>
<dbReference type="AlphaFoldDB" id="A0AAX3BBU2"/>
<evidence type="ECO:0000259" key="8">
    <source>
        <dbReference type="PROSITE" id="PS50928"/>
    </source>
</evidence>
<dbReference type="RefSeq" id="WP_271434715.1">
    <property type="nucleotide sequence ID" value="NZ_CP073355.1"/>
</dbReference>
<comment type="subcellular location">
    <subcellularLocation>
        <location evidence="1 7">Cell membrane</location>
        <topology evidence="1 7">Multi-pass membrane protein</topology>
    </subcellularLocation>
</comment>
<feature type="transmembrane region" description="Helical" evidence="7">
    <location>
        <begin position="222"/>
        <end position="245"/>
    </location>
</feature>
<feature type="transmembrane region" description="Helical" evidence="7">
    <location>
        <begin position="62"/>
        <end position="84"/>
    </location>
</feature>
<dbReference type="Proteomes" id="UP001056539">
    <property type="component" value="Chromosome"/>
</dbReference>
<feature type="transmembrane region" description="Helical" evidence="7">
    <location>
        <begin position="164"/>
        <end position="184"/>
    </location>
</feature>
<sequence>MITSLRGKIFFALGVVIFVLLWEVASFGMASSLLLPSPYEVAKELLHLLWQRETYEHLSTTLIRIGLGIVLSAFPGIILGILSGRWNDLYFLFQPWLLVFQSIPAIVWVLLSLLWFPRDVTPVVLAFLTTFPLWVLGIRQAILSVPGELLEMVDVFGVRGVRRYFALYFPYVLFSLSTTLRGTITLSIKIVVMAEVLAFPAQGIGARLFWAKTYVDIVQLFGWAMLLLLLSWGIDALFSRLIIVLKRYFHLEVE</sequence>
<dbReference type="GO" id="GO:0005886">
    <property type="term" value="C:plasma membrane"/>
    <property type="evidence" value="ECO:0007669"/>
    <property type="project" value="UniProtKB-SubCell"/>
</dbReference>